<feature type="chain" id="PRO_5041223853" description="YHS domain-containing protein" evidence="1">
    <location>
        <begin position="22"/>
        <end position="149"/>
    </location>
</feature>
<sequence>MKLIRFVIFSFALVFSGNLFAEEDAVETGTFNNYAIYGYDTVAYFTQNKAVKGDKKITSEWRGAEWHFSSAENKAMFDAEPEKYAPQYGGHCAYAMSKGRFVGIDEDAFTIREGKLYLNYSKGVREDWLEDPDGFIEKADKEYAENVKL</sequence>
<feature type="domain" description="YHS" evidence="2">
    <location>
        <begin position="42"/>
        <end position="88"/>
    </location>
</feature>
<evidence type="ECO:0000259" key="2">
    <source>
        <dbReference type="Pfam" id="PF04945"/>
    </source>
</evidence>
<feature type="signal peptide" evidence="1">
    <location>
        <begin position="1"/>
        <end position="21"/>
    </location>
</feature>
<proteinExistence type="predicted"/>
<dbReference type="NCBIfam" id="NF041384">
    <property type="entry name" value="YHS_seleno_dom"/>
    <property type="match status" value="1"/>
</dbReference>
<comment type="caution">
    <text evidence="3">The sequence shown here is derived from an EMBL/GenBank/DDBJ whole genome shotgun (WGS) entry which is preliminary data.</text>
</comment>
<evidence type="ECO:0000256" key="1">
    <source>
        <dbReference type="SAM" id="SignalP"/>
    </source>
</evidence>
<reference evidence="3" key="1">
    <citation type="journal article" date="2014" name="Int. J. Syst. Evol. Microbiol.">
        <title>Complete genome sequence of Corynebacterium casei LMG S-19264T (=DSM 44701T), isolated from a smear-ripened cheese.</title>
        <authorList>
            <consortium name="US DOE Joint Genome Institute (JGI-PGF)"/>
            <person name="Walter F."/>
            <person name="Albersmeier A."/>
            <person name="Kalinowski J."/>
            <person name="Ruckert C."/>
        </authorList>
    </citation>
    <scope>NUCLEOTIDE SEQUENCE</scope>
    <source>
        <strain evidence="3">NBRC 110023</strain>
    </source>
</reference>
<dbReference type="Proteomes" id="UP001156601">
    <property type="component" value="Unassembled WGS sequence"/>
</dbReference>
<organism evidence="3 4">
    <name type="scientific">Agaribacter marinus</name>
    <dbReference type="NCBI Taxonomy" id="1431249"/>
    <lineage>
        <taxon>Bacteria</taxon>
        <taxon>Pseudomonadati</taxon>
        <taxon>Pseudomonadota</taxon>
        <taxon>Gammaproteobacteria</taxon>
        <taxon>Alteromonadales</taxon>
        <taxon>Alteromonadaceae</taxon>
        <taxon>Agaribacter</taxon>
    </lineage>
</organism>
<dbReference type="EMBL" id="BSOT01000002">
    <property type="protein sequence ID" value="GLR69256.1"/>
    <property type="molecule type" value="Genomic_DNA"/>
</dbReference>
<evidence type="ECO:0000313" key="4">
    <source>
        <dbReference type="Proteomes" id="UP001156601"/>
    </source>
</evidence>
<keyword evidence="1" id="KW-0732">Signal</keyword>
<dbReference type="Pfam" id="PF04945">
    <property type="entry name" value="YHS"/>
    <property type="match status" value="1"/>
</dbReference>
<dbReference type="RefSeq" id="WP_284215586.1">
    <property type="nucleotide sequence ID" value="NZ_BSOT01000002.1"/>
</dbReference>
<dbReference type="AlphaFoldDB" id="A0AA37WFR0"/>
<name>A0AA37WFR0_9ALTE</name>
<keyword evidence="4" id="KW-1185">Reference proteome</keyword>
<dbReference type="InterPro" id="IPR007029">
    <property type="entry name" value="YHS_dom"/>
</dbReference>
<gene>
    <name evidence="3" type="ORF">GCM10007852_01640</name>
</gene>
<accession>A0AA37WFR0</accession>
<reference evidence="3" key="2">
    <citation type="submission" date="2023-01" db="EMBL/GenBank/DDBJ databases">
        <title>Draft genome sequence of Agaribacter marinus strain NBRC 110023.</title>
        <authorList>
            <person name="Sun Q."/>
            <person name="Mori K."/>
        </authorList>
    </citation>
    <scope>NUCLEOTIDE SEQUENCE</scope>
    <source>
        <strain evidence="3">NBRC 110023</strain>
    </source>
</reference>
<evidence type="ECO:0000313" key="3">
    <source>
        <dbReference type="EMBL" id="GLR69256.1"/>
    </source>
</evidence>
<protein>
    <recommendedName>
        <fullName evidence="2">YHS domain-containing protein</fullName>
    </recommendedName>
</protein>